<comment type="caution">
    <text evidence="5">The sequence shown here is derived from an EMBL/GenBank/DDBJ whole genome shotgun (WGS) entry which is preliminary data.</text>
</comment>
<dbReference type="Gene3D" id="1.10.8.1080">
    <property type="match status" value="1"/>
</dbReference>
<keyword evidence="2 3" id="KW-0119">Carbohydrate metabolism</keyword>
<evidence type="ECO:0000256" key="1">
    <source>
        <dbReference type="ARBA" id="ARBA00023239"/>
    </source>
</evidence>
<keyword evidence="1 3" id="KW-0456">Lyase</keyword>
<feature type="active site" evidence="3">
    <location>
        <position position="112"/>
    </location>
</feature>
<evidence type="ECO:0000313" key="5">
    <source>
        <dbReference type="EMBL" id="HIS36875.1"/>
    </source>
</evidence>
<dbReference type="Proteomes" id="UP000823928">
    <property type="component" value="Unassembled WGS sequence"/>
</dbReference>
<evidence type="ECO:0000256" key="2">
    <source>
        <dbReference type="ARBA" id="ARBA00023277"/>
    </source>
</evidence>
<evidence type="ECO:0000259" key="4">
    <source>
        <dbReference type="PROSITE" id="PS51464"/>
    </source>
</evidence>
<accession>A0A9D1JP46</accession>
<dbReference type="CDD" id="cd05007">
    <property type="entry name" value="SIS_Etherase"/>
    <property type="match status" value="1"/>
</dbReference>
<dbReference type="InterPro" id="IPR046348">
    <property type="entry name" value="SIS_dom_sf"/>
</dbReference>
<dbReference type="Gene3D" id="3.40.50.10490">
    <property type="entry name" value="Glucose-6-phosphate isomerase like protein, domain 1"/>
    <property type="match status" value="1"/>
</dbReference>
<sequence length="297" mass="31957">MSDIITEFRNENTKDIDILPTLEMVKKMNDEDKLVALAVEDASEEIAQAIDLIAKQFLKGGRLLYFGAGTSGRLGILDASECPPTFSVDPSMVQGIIAGGDSAIRKSVEGAEDDFELGREDAKVLTDKDVAVVISASGNPKYLLGVLNYAEEIGAKTIGVTCNSKGKIAEEAGLVICAEVGPEVIAGSSRLKAGTAQKMILNMLTTGSMIKIGKTYENFMIDLQAVNEKLKDRAIRIVAQIANVQHSDALATLLKCNWEIKTAIISLTMGLDIDESRAELRKHGGVLRKLMNSRLSV</sequence>
<evidence type="ECO:0000313" key="6">
    <source>
        <dbReference type="Proteomes" id="UP000823928"/>
    </source>
</evidence>
<dbReference type="PROSITE" id="PS01272">
    <property type="entry name" value="GCKR"/>
    <property type="match status" value="1"/>
</dbReference>
<dbReference type="NCBIfam" id="TIGR00274">
    <property type="entry name" value="N-acetylmuramic acid 6-phosphate etherase"/>
    <property type="match status" value="1"/>
</dbReference>
<dbReference type="AlphaFoldDB" id="A0A9D1JP46"/>
<dbReference type="InterPro" id="IPR005488">
    <property type="entry name" value="Etherase_MurQ"/>
</dbReference>
<dbReference type="GO" id="GO:0009254">
    <property type="term" value="P:peptidoglycan turnover"/>
    <property type="evidence" value="ECO:0007669"/>
    <property type="project" value="TreeGrafter"/>
</dbReference>
<comment type="miscellaneous">
    <text evidence="3">A lyase-type mechanism (elimination/hydration) is suggested for the cleavage of the lactyl ether bond of MurNAc 6-phosphate, with the formation of an alpha,beta-unsaturated aldehyde intermediate with (E)-stereochemistry, followed by the syn addition of water to give product.</text>
</comment>
<dbReference type="Pfam" id="PF22645">
    <property type="entry name" value="GKRP_SIS_N"/>
    <property type="match status" value="1"/>
</dbReference>
<dbReference type="SUPFAM" id="SSF53697">
    <property type="entry name" value="SIS domain"/>
    <property type="match status" value="1"/>
</dbReference>
<dbReference type="HAMAP" id="MF_00068">
    <property type="entry name" value="MurQ"/>
    <property type="match status" value="1"/>
</dbReference>
<dbReference type="Pfam" id="PF20741">
    <property type="entry name" value="GKRP-like_C"/>
    <property type="match status" value="1"/>
</dbReference>
<dbReference type="PROSITE" id="PS51464">
    <property type="entry name" value="SIS"/>
    <property type="match status" value="1"/>
</dbReference>
<reference evidence="5" key="2">
    <citation type="journal article" date="2021" name="PeerJ">
        <title>Extensive microbial diversity within the chicken gut microbiome revealed by metagenomics and culture.</title>
        <authorList>
            <person name="Gilroy R."/>
            <person name="Ravi A."/>
            <person name="Getino M."/>
            <person name="Pursley I."/>
            <person name="Horton D.L."/>
            <person name="Alikhan N.F."/>
            <person name="Baker D."/>
            <person name="Gharbi K."/>
            <person name="Hall N."/>
            <person name="Watson M."/>
            <person name="Adriaenssens E.M."/>
            <person name="Foster-Nyarko E."/>
            <person name="Jarju S."/>
            <person name="Secka A."/>
            <person name="Antonio M."/>
            <person name="Oren A."/>
            <person name="Chaudhuri R.R."/>
            <person name="La Ragione R."/>
            <person name="Hildebrand F."/>
            <person name="Pallen M.J."/>
        </authorList>
    </citation>
    <scope>NUCLEOTIDE SEQUENCE</scope>
    <source>
        <strain evidence="5">6276</strain>
    </source>
</reference>
<comment type="similarity">
    <text evidence="3">Belongs to the GCKR-like family. MurNAc-6-P etherase subfamily.</text>
</comment>
<dbReference type="InterPro" id="IPR005486">
    <property type="entry name" value="Glucokinase_regulatory_CS"/>
</dbReference>
<reference evidence="5" key="1">
    <citation type="submission" date="2020-10" db="EMBL/GenBank/DDBJ databases">
        <authorList>
            <person name="Gilroy R."/>
        </authorList>
    </citation>
    <scope>NUCLEOTIDE SEQUENCE</scope>
    <source>
        <strain evidence="5">6276</strain>
    </source>
</reference>
<gene>
    <name evidence="3 5" type="primary">murQ</name>
    <name evidence="5" type="ORF">IAC10_09665</name>
</gene>
<feature type="active site" description="Proton donor" evidence="3">
    <location>
        <position position="81"/>
    </location>
</feature>
<dbReference type="EMBL" id="DVIU01000189">
    <property type="protein sequence ID" value="HIS36875.1"/>
    <property type="molecule type" value="Genomic_DNA"/>
</dbReference>
<name>A0A9D1JP46_9BACT</name>
<dbReference type="EC" id="4.2.1.126" evidence="3"/>
<comment type="function">
    <text evidence="3">Specifically catalyzes the cleavage of the D-lactyl ether substituent of MurNAc 6-phosphate, producing GlcNAc 6-phosphate and D-lactate.</text>
</comment>
<dbReference type="GO" id="GO:0097367">
    <property type="term" value="F:carbohydrate derivative binding"/>
    <property type="evidence" value="ECO:0007669"/>
    <property type="project" value="InterPro"/>
</dbReference>
<dbReference type="NCBIfam" id="NF003915">
    <property type="entry name" value="PRK05441.1"/>
    <property type="match status" value="1"/>
</dbReference>
<dbReference type="InterPro" id="IPR040190">
    <property type="entry name" value="MURQ/GCKR"/>
</dbReference>
<comment type="pathway">
    <text evidence="3">Amino-sugar metabolism; N-acetylmuramate degradation.</text>
</comment>
<organism evidence="5 6">
    <name type="scientific">Candidatus Scatousia excrementigallinarum</name>
    <dbReference type="NCBI Taxonomy" id="2840935"/>
    <lineage>
        <taxon>Bacteria</taxon>
        <taxon>Candidatus Scatousia</taxon>
    </lineage>
</organism>
<comment type="subunit">
    <text evidence="3">Homodimer.</text>
</comment>
<feature type="domain" description="SIS" evidence="4">
    <location>
        <begin position="53"/>
        <end position="214"/>
    </location>
</feature>
<dbReference type="PANTHER" id="PTHR10088">
    <property type="entry name" value="GLUCOKINASE REGULATORY PROTEIN"/>
    <property type="match status" value="1"/>
</dbReference>
<dbReference type="NCBIfam" id="NF009222">
    <property type="entry name" value="PRK12570.1"/>
    <property type="match status" value="1"/>
</dbReference>
<dbReference type="GO" id="GO:0016835">
    <property type="term" value="F:carbon-oxygen lyase activity"/>
    <property type="evidence" value="ECO:0007669"/>
    <property type="project" value="UniProtKB-UniRule"/>
</dbReference>
<dbReference type="FunFam" id="3.40.50.10490:FF:000014">
    <property type="entry name" value="N-acetylmuramic acid 6-phosphate etherase"/>
    <property type="match status" value="1"/>
</dbReference>
<dbReference type="GO" id="GO:0046348">
    <property type="term" value="P:amino sugar catabolic process"/>
    <property type="evidence" value="ECO:0007669"/>
    <property type="project" value="InterPro"/>
</dbReference>
<dbReference type="PANTHER" id="PTHR10088:SF4">
    <property type="entry name" value="GLUCOKINASE REGULATORY PROTEIN"/>
    <property type="match status" value="1"/>
</dbReference>
<dbReference type="GO" id="GO:0016803">
    <property type="term" value="F:ether hydrolase activity"/>
    <property type="evidence" value="ECO:0007669"/>
    <property type="project" value="TreeGrafter"/>
</dbReference>
<dbReference type="InterPro" id="IPR001347">
    <property type="entry name" value="SIS_dom"/>
</dbReference>
<evidence type="ECO:0000256" key="3">
    <source>
        <dbReference type="HAMAP-Rule" id="MF_00068"/>
    </source>
</evidence>
<protein>
    <recommendedName>
        <fullName evidence="3">N-acetylmuramic acid 6-phosphate etherase</fullName>
        <shortName evidence="3">MurNAc-6-P etherase</shortName>
        <ecNumber evidence="3">4.2.1.126</ecNumber>
    </recommendedName>
    <alternativeName>
        <fullName evidence="3">N-acetylmuramic acid 6-phosphate hydrolase</fullName>
    </alternativeName>
    <alternativeName>
        <fullName evidence="3">N-acetylmuramic acid 6-phosphate lyase</fullName>
    </alternativeName>
</protein>
<proteinExistence type="inferred from homology"/>
<comment type="catalytic activity">
    <reaction evidence="3">
        <text>N-acetyl-D-muramate 6-phosphate + H2O = N-acetyl-D-glucosamine 6-phosphate + (R)-lactate</text>
        <dbReference type="Rhea" id="RHEA:26410"/>
        <dbReference type="ChEBI" id="CHEBI:15377"/>
        <dbReference type="ChEBI" id="CHEBI:16004"/>
        <dbReference type="ChEBI" id="CHEBI:57513"/>
        <dbReference type="ChEBI" id="CHEBI:58722"/>
        <dbReference type="EC" id="4.2.1.126"/>
    </reaction>
</comment>